<protein>
    <recommendedName>
        <fullName evidence="7">Outer membrane protein beta-barrel domain-containing protein</fullName>
    </recommendedName>
</protein>
<dbReference type="RefSeq" id="WP_063190035.1">
    <property type="nucleotide sequence ID" value="NZ_CP018095.1"/>
</dbReference>
<evidence type="ECO:0000256" key="6">
    <source>
        <dbReference type="SAM" id="SignalP"/>
    </source>
</evidence>
<dbReference type="AlphaFoldDB" id="A0AAC9NZJ6"/>
<sequence>MRALLPGLVIGLGWAFAAPAAHAADLGDSWLRGSMPAYGDSEPTGAWGGFYIGVQGGYSNANIDFGTANSSQIAYILRNLAVEQERRISGATVLPERDVRGGNYGFLVGYNSQWEDVVLGVELGYTRLNLDATASDSNRFWTATSNGYTYNVGLESSAQVKLTDYLTFRGRAGYDLGNFLPYATLGLAVGRADVTRSANVYLCEDTTGSTPPACAAGLYGSASERKKDTYAVGIAAGLGLDILLTENLFLRGEYEYVRFGSFENVNADLHTVRGAVAAKF</sequence>
<dbReference type="PANTHER" id="PTHR34001:SF3">
    <property type="entry name" value="BLL7405 PROTEIN"/>
    <property type="match status" value="1"/>
</dbReference>
<dbReference type="Pfam" id="PF13505">
    <property type="entry name" value="OMP_b-brl"/>
    <property type="match status" value="1"/>
</dbReference>
<feature type="domain" description="Outer membrane protein beta-barrel" evidence="7">
    <location>
        <begin position="44"/>
        <end position="280"/>
    </location>
</feature>
<organism evidence="8 9">
    <name type="scientific">Chelatococcus daeguensis</name>
    <dbReference type="NCBI Taxonomy" id="444444"/>
    <lineage>
        <taxon>Bacteria</taxon>
        <taxon>Pseudomonadati</taxon>
        <taxon>Pseudomonadota</taxon>
        <taxon>Alphaproteobacteria</taxon>
        <taxon>Hyphomicrobiales</taxon>
        <taxon>Chelatococcaceae</taxon>
        <taxon>Chelatococcus</taxon>
    </lineage>
</organism>
<name>A0AAC9NZJ6_9HYPH</name>
<keyword evidence="2 6" id="KW-0732">Signal</keyword>
<dbReference type="PANTHER" id="PTHR34001">
    <property type="entry name" value="BLL7405 PROTEIN"/>
    <property type="match status" value="1"/>
</dbReference>
<feature type="chain" id="PRO_5042031968" description="Outer membrane protein beta-barrel domain-containing protein" evidence="6">
    <location>
        <begin position="24"/>
        <end position="280"/>
    </location>
</feature>
<dbReference type="Proteomes" id="UP000182703">
    <property type="component" value="Chromosome"/>
</dbReference>
<dbReference type="GO" id="GO:0009279">
    <property type="term" value="C:cell outer membrane"/>
    <property type="evidence" value="ECO:0007669"/>
    <property type="project" value="UniProtKB-SubCell"/>
</dbReference>
<keyword evidence="4" id="KW-0998">Cell outer membrane</keyword>
<evidence type="ECO:0000256" key="2">
    <source>
        <dbReference type="ARBA" id="ARBA00022729"/>
    </source>
</evidence>
<dbReference type="SUPFAM" id="SSF56925">
    <property type="entry name" value="OMPA-like"/>
    <property type="match status" value="1"/>
</dbReference>
<dbReference type="InterPro" id="IPR051692">
    <property type="entry name" value="OMP-like"/>
</dbReference>
<accession>A0AAC9NZJ6</accession>
<evidence type="ECO:0000256" key="1">
    <source>
        <dbReference type="ARBA" id="ARBA00004442"/>
    </source>
</evidence>
<comment type="subcellular location">
    <subcellularLocation>
        <location evidence="1">Cell outer membrane</location>
    </subcellularLocation>
</comment>
<proteinExistence type="inferred from homology"/>
<evidence type="ECO:0000256" key="4">
    <source>
        <dbReference type="ARBA" id="ARBA00023237"/>
    </source>
</evidence>
<dbReference type="KEGG" id="cdq:BOQ54_13590"/>
<comment type="similarity">
    <text evidence="5">Belongs to the Omp25/RopB family.</text>
</comment>
<keyword evidence="9" id="KW-1185">Reference proteome</keyword>
<evidence type="ECO:0000313" key="9">
    <source>
        <dbReference type="Proteomes" id="UP000182703"/>
    </source>
</evidence>
<feature type="signal peptide" evidence="6">
    <location>
        <begin position="1"/>
        <end position="23"/>
    </location>
</feature>
<gene>
    <name evidence="8" type="ORF">BOQ54_13590</name>
</gene>
<dbReference type="EMBL" id="CP018095">
    <property type="protein sequence ID" value="APF38228.1"/>
    <property type="molecule type" value="Genomic_DNA"/>
</dbReference>
<evidence type="ECO:0000259" key="7">
    <source>
        <dbReference type="Pfam" id="PF13505"/>
    </source>
</evidence>
<dbReference type="InterPro" id="IPR027385">
    <property type="entry name" value="Beta-barrel_OMP"/>
</dbReference>
<evidence type="ECO:0000256" key="3">
    <source>
        <dbReference type="ARBA" id="ARBA00023136"/>
    </source>
</evidence>
<dbReference type="InterPro" id="IPR011250">
    <property type="entry name" value="OMP/PagP_B-barrel"/>
</dbReference>
<dbReference type="Gene3D" id="2.40.160.20">
    <property type="match status" value="1"/>
</dbReference>
<evidence type="ECO:0000256" key="5">
    <source>
        <dbReference type="ARBA" id="ARBA00038306"/>
    </source>
</evidence>
<keyword evidence="3" id="KW-0472">Membrane</keyword>
<reference evidence="8 9" key="1">
    <citation type="submission" date="2016-11" db="EMBL/GenBank/DDBJ databases">
        <title>Complete genome sequence of the aerobically denitrifying bacterium Chelatococcus daeguensis TAD1.</title>
        <authorList>
            <person name="Yang Y."/>
            <person name="Huang S."/>
            <person name="Lin E."/>
        </authorList>
    </citation>
    <scope>NUCLEOTIDE SEQUENCE [LARGE SCALE GENOMIC DNA]</scope>
    <source>
        <strain evidence="8 9">TAD1</strain>
    </source>
</reference>
<evidence type="ECO:0000313" key="8">
    <source>
        <dbReference type="EMBL" id="APF38228.1"/>
    </source>
</evidence>